<name>A0A4D6M533_VIGUN</name>
<evidence type="ECO:0000313" key="1">
    <source>
        <dbReference type="EMBL" id="QCD96469.1"/>
    </source>
</evidence>
<dbReference type="AlphaFoldDB" id="A0A4D6M533"/>
<accession>A0A4D6M533</accession>
<sequence>MLTRGSADSLSRIRVSLSHSSPWLTAAALASSPASVAVRSCAICCNAVECLLAVVGNAEKMVMRWLLARCRGEKMVLRELAVVVQEMVVFWFVVVVRAASCCAVDGFRYCYGRSRSRLRREDGGGAARGIWVRGWLRVRHREASLARVRRSFRSAMKNGGGVAELRSCGSREWRKMVVARRVADLLQRRGGRGGCAAGDASRWPAARLMARVAAAAAMVMEGEEKIRVRVLGDEDDDVGIATWHDLVEWSLSGRRGAT</sequence>
<evidence type="ECO:0000313" key="2">
    <source>
        <dbReference type="Proteomes" id="UP000501690"/>
    </source>
</evidence>
<organism evidence="1 2">
    <name type="scientific">Vigna unguiculata</name>
    <name type="common">Cowpea</name>
    <dbReference type="NCBI Taxonomy" id="3917"/>
    <lineage>
        <taxon>Eukaryota</taxon>
        <taxon>Viridiplantae</taxon>
        <taxon>Streptophyta</taxon>
        <taxon>Embryophyta</taxon>
        <taxon>Tracheophyta</taxon>
        <taxon>Spermatophyta</taxon>
        <taxon>Magnoliopsida</taxon>
        <taxon>eudicotyledons</taxon>
        <taxon>Gunneridae</taxon>
        <taxon>Pentapetalae</taxon>
        <taxon>rosids</taxon>
        <taxon>fabids</taxon>
        <taxon>Fabales</taxon>
        <taxon>Fabaceae</taxon>
        <taxon>Papilionoideae</taxon>
        <taxon>50 kb inversion clade</taxon>
        <taxon>NPAAA clade</taxon>
        <taxon>indigoferoid/millettioid clade</taxon>
        <taxon>Phaseoleae</taxon>
        <taxon>Vigna</taxon>
    </lineage>
</organism>
<keyword evidence="2" id="KW-1185">Reference proteome</keyword>
<protein>
    <submittedName>
        <fullName evidence="1">Uncharacterized protein</fullName>
    </submittedName>
</protein>
<dbReference type="EMBL" id="CP039350">
    <property type="protein sequence ID" value="QCD96469.1"/>
    <property type="molecule type" value="Genomic_DNA"/>
</dbReference>
<proteinExistence type="predicted"/>
<dbReference type="Proteomes" id="UP000501690">
    <property type="component" value="Linkage Group LG6"/>
</dbReference>
<gene>
    <name evidence="1" type="ORF">DEO72_LG6g1173</name>
</gene>
<reference evidence="1 2" key="1">
    <citation type="submission" date="2019-04" db="EMBL/GenBank/DDBJ databases">
        <title>An improved genome assembly and genetic linkage map for asparagus bean, Vigna unguiculata ssp. sesquipedialis.</title>
        <authorList>
            <person name="Xia Q."/>
            <person name="Zhang R."/>
            <person name="Dong Y."/>
        </authorList>
    </citation>
    <scope>NUCLEOTIDE SEQUENCE [LARGE SCALE GENOMIC DNA]</scope>
    <source>
        <tissue evidence="1">Leaf</tissue>
    </source>
</reference>